<dbReference type="RefSeq" id="WP_377434486.1">
    <property type="nucleotide sequence ID" value="NZ_JBHSPR010000113.1"/>
</dbReference>
<protein>
    <submittedName>
        <fullName evidence="2">Uncharacterized protein</fullName>
    </submittedName>
</protein>
<gene>
    <name evidence="2" type="ORF">ACFP2T_47325</name>
</gene>
<evidence type="ECO:0000256" key="1">
    <source>
        <dbReference type="SAM" id="MobiDB-lite"/>
    </source>
</evidence>
<dbReference type="EMBL" id="JBHSPR010000113">
    <property type="protein sequence ID" value="MFC6023753.1"/>
    <property type="molecule type" value="Genomic_DNA"/>
</dbReference>
<proteinExistence type="predicted"/>
<keyword evidence="3" id="KW-1185">Reference proteome</keyword>
<feature type="region of interest" description="Disordered" evidence="1">
    <location>
        <begin position="97"/>
        <end position="127"/>
    </location>
</feature>
<dbReference type="Proteomes" id="UP001596203">
    <property type="component" value="Unassembled WGS sequence"/>
</dbReference>
<name>A0ABW1KUD7_9ACTN</name>
<accession>A0ABW1KUD7</accession>
<sequence length="127" mass="13125">MVELDLVVLIDSSPTEKSTLVFSATFTSDLFALLMDSTSTCPTDRLRRRAPGRLGAVNVAVIDSGVAIAGTTIPLVAYVLSGAELLVGGSADPAGTVPALAPRCTRRSPTNAALTTRTNQPLVDNPS</sequence>
<evidence type="ECO:0000313" key="3">
    <source>
        <dbReference type="Proteomes" id="UP001596203"/>
    </source>
</evidence>
<reference evidence="3" key="1">
    <citation type="journal article" date="2019" name="Int. J. Syst. Evol. Microbiol.">
        <title>The Global Catalogue of Microorganisms (GCM) 10K type strain sequencing project: providing services to taxonomists for standard genome sequencing and annotation.</title>
        <authorList>
            <consortium name="The Broad Institute Genomics Platform"/>
            <consortium name="The Broad Institute Genome Sequencing Center for Infectious Disease"/>
            <person name="Wu L."/>
            <person name="Ma J."/>
        </authorList>
    </citation>
    <scope>NUCLEOTIDE SEQUENCE [LARGE SCALE GENOMIC DNA]</scope>
    <source>
        <strain evidence="3">ZS-35-S2</strain>
    </source>
</reference>
<feature type="compositionally biased region" description="Polar residues" evidence="1">
    <location>
        <begin position="107"/>
        <end position="127"/>
    </location>
</feature>
<organism evidence="2 3">
    <name type="scientific">Plantactinospora solaniradicis</name>
    <dbReference type="NCBI Taxonomy" id="1723736"/>
    <lineage>
        <taxon>Bacteria</taxon>
        <taxon>Bacillati</taxon>
        <taxon>Actinomycetota</taxon>
        <taxon>Actinomycetes</taxon>
        <taxon>Micromonosporales</taxon>
        <taxon>Micromonosporaceae</taxon>
        <taxon>Plantactinospora</taxon>
    </lineage>
</organism>
<comment type="caution">
    <text evidence="2">The sequence shown here is derived from an EMBL/GenBank/DDBJ whole genome shotgun (WGS) entry which is preliminary data.</text>
</comment>
<evidence type="ECO:0000313" key="2">
    <source>
        <dbReference type="EMBL" id="MFC6023753.1"/>
    </source>
</evidence>